<dbReference type="Gene3D" id="3.20.20.140">
    <property type="entry name" value="Metal-dependent hydrolases"/>
    <property type="match status" value="1"/>
</dbReference>
<gene>
    <name evidence="3" type="ORF">D3Y57_02210</name>
</gene>
<feature type="domain" description="Amidohydrolase-related" evidence="2">
    <location>
        <begin position="9"/>
        <end position="289"/>
    </location>
</feature>
<keyword evidence="3" id="KW-0614">Plasmid</keyword>
<dbReference type="GO" id="GO:0016787">
    <property type="term" value="F:hydrolase activity"/>
    <property type="evidence" value="ECO:0007669"/>
    <property type="project" value="InterPro"/>
</dbReference>
<reference evidence="3 4" key="1">
    <citation type="submission" date="2018-09" db="EMBL/GenBank/DDBJ databases">
        <title>Sphingomonas peninsula sp. nov., isolated from fildes peninsula, Antarctic soil.</title>
        <authorList>
            <person name="Yingchao G."/>
        </authorList>
    </citation>
    <scope>NUCLEOTIDE SEQUENCE [LARGE SCALE GENOMIC DNA]</scope>
    <source>
        <strain evidence="3 4">YZ-8</strain>
        <plasmid evidence="3 4">unnamed1</plasmid>
    </source>
</reference>
<dbReference type="PANTHER" id="PTHR43569">
    <property type="entry name" value="AMIDOHYDROLASE"/>
    <property type="match status" value="1"/>
</dbReference>
<evidence type="ECO:0000313" key="4">
    <source>
        <dbReference type="Proteomes" id="UP000276254"/>
    </source>
</evidence>
<accession>A0A494TCD3</accession>
<evidence type="ECO:0000313" key="3">
    <source>
        <dbReference type="EMBL" id="AYJ84904.1"/>
    </source>
</evidence>
<dbReference type="OrthoDB" id="9787654at2"/>
<proteinExistence type="inferred from homology"/>
<protein>
    <recommendedName>
        <fullName evidence="2">Amidohydrolase-related domain-containing protein</fullName>
    </recommendedName>
</protein>
<sequence>MQLEKRKFVDPHMHLWDVTKGWYHFPTPDNNFGLGDVSRWPQVFSIEDYYSALSGVSVEKFIHVSATATPQSAYQETHWLAEIAQSHGGLKAIIGTLDSTQPISKIEAILDDQMTTPLYRGIRLLQEIDYSSPEGQNLLSLLSERKLVYDAVAHPGGGIARAAVAAARHPDLTFIIEHTGWPLQTDRDHFAEWKNEIAEFAAVPGTICKLSGLGMTFHRTDSEAFSRYWEYCLDLFGPQRCMFASNFPVEQLYGEFEGLLATFEKAVAGLSDAEQADVFGGTAERVYRI</sequence>
<geneLocation type="plasmid" evidence="3">
    <name>unnamed1</name>
</geneLocation>
<evidence type="ECO:0000256" key="1">
    <source>
        <dbReference type="ARBA" id="ARBA00038310"/>
    </source>
</evidence>
<comment type="similarity">
    <text evidence="1">Belongs to the metallo-dependent hydrolases superfamily.</text>
</comment>
<dbReference type="AlphaFoldDB" id="A0A494TCD3"/>
<dbReference type="EMBL" id="CP032828">
    <property type="protein sequence ID" value="AYJ84904.1"/>
    <property type="molecule type" value="Genomic_DNA"/>
</dbReference>
<dbReference type="PANTHER" id="PTHR43569:SF2">
    <property type="entry name" value="AMIDOHYDROLASE-RELATED DOMAIN-CONTAINING PROTEIN"/>
    <property type="match status" value="1"/>
</dbReference>
<dbReference type="InterPro" id="IPR006680">
    <property type="entry name" value="Amidohydro-rel"/>
</dbReference>
<evidence type="ECO:0000259" key="2">
    <source>
        <dbReference type="Pfam" id="PF04909"/>
    </source>
</evidence>
<dbReference type="Proteomes" id="UP000276254">
    <property type="component" value="Plasmid unnamed1"/>
</dbReference>
<dbReference type="InterPro" id="IPR052350">
    <property type="entry name" value="Metallo-dep_Lactonases"/>
</dbReference>
<keyword evidence="4" id="KW-1185">Reference proteome</keyword>
<dbReference type="GeneID" id="39491304"/>
<dbReference type="RefSeq" id="WP_121150948.1">
    <property type="nucleotide sequence ID" value="NZ_CP032828.1"/>
</dbReference>
<dbReference type="KEGG" id="spha:D3Y57_02210"/>
<dbReference type="InterPro" id="IPR032466">
    <property type="entry name" value="Metal_Hydrolase"/>
</dbReference>
<dbReference type="Pfam" id="PF04909">
    <property type="entry name" value="Amidohydro_2"/>
    <property type="match status" value="1"/>
</dbReference>
<name>A0A494TCD3_SPHPE</name>
<dbReference type="SUPFAM" id="SSF51556">
    <property type="entry name" value="Metallo-dependent hydrolases"/>
    <property type="match status" value="1"/>
</dbReference>
<organism evidence="3 4">
    <name type="scientific">Sphingomonas paeninsulae</name>
    <dbReference type="NCBI Taxonomy" id="2319844"/>
    <lineage>
        <taxon>Bacteria</taxon>
        <taxon>Pseudomonadati</taxon>
        <taxon>Pseudomonadota</taxon>
        <taxon>Alphaproteobacteria</taxon>
        <taxon>Sphingomonadales</taxon>
        <taxon>Sphingomonadaceae</taxon>
        <taxon>Sphingomonas</taxon>
    </lineage>
</organism>